<proteinExistence type="predicted"/>
<protein>
    <submittedName>
        <fullName evidence="1">Uncharacterized protein</fullName>
    </submittedName>
</protein>
<sequence length="95" mass="10946">MSECCMEGFAGQFEKALWKKEVVREGNALLHMDNALAHRSQNVQKTITLDLKIEPLANAPYCPDLLTRDLFISILLISIEKGRSKLYKNSWYMKQ</sequence>
<dbReference type="InterPro" id="IPR036397">
    <property type="entry name" value="RNaseH_sf"/>
</dbReference>
<dbReference type="Proteomes" id="UP000749559">
    <property type="component" value="Unassembled WGS sequence"/>
</dbReference>
<gene>
    <name evidence="1" type="ORF">OFUS_LOCUS1997</name>
</gene>
<comment type="caution">
    <text evidence="1">The sequence shown here is derived from an EMBL/GenBank/DDBJ whole genome shotgun (WGS) entry which is preliminary data.</text>
</comment>
<keyword evidence="2" id="KW-1185">Reference proteome</keyword>
<evidence type="ECO:0000313" key="2">
    <source>
        <dbReference type="Proteomes" id="UP000749559"/>
    </source>
</evidence>
<reference evidence="1" key="1">
    <citation type="submission" date="2022-03" db="EMBL/GenBank/DDBJ databases">
        <authorList>
            <person name="Martin C."/>
        </authorList>
    </citation>
    <scope>NUCLEOTIDE SEQUENCE</scope>
</reference>
<name>A0A8S4N1H8_OWEFU</name>
<dbReference type="GO" id="GO:0003676">
    <property type="term" value="F:nucleic acid binding"/>
    <property type="evidence" value="ECO:0007669"/>
    <property type="project" value="InterPro"/>
</dbReference>
<dbReference type="AlphaFoldDB" id="A0A8S4N1H8"/>
<dbReference type="Gene3D" id="3.30.420.10">
    <property type="entry name" value="Ribonuclease H-like superfamily/Ribonuclease H"/>
    <property type="match status" value="1"/>
</dbReference>
<organism evidence="1 2">
    <name type="scientific">Owenia fusiformis</name>
    <name type="common">Polychaete worm</name>
    <dbReference type="NCBI Taxonomy" id="6347"/>
    <lineage>
        <taxon>Eukaryota</taxon>
        <taxon>Metazoa</taxon>
        <taxon>Spiralia</taxon>
        <taxon>Lophotrochozoa</taxon>
        <taxon>Annelida</taxon>
        <taxon>Polychaeta</taxon>
        <taxon>Sedentaria</taxon>
        <taxon>Canalipalpata</taxon>
        <taxon>Sabellida</taxon>
        <taxon>Oweniida</taxon>
        <taxon>Oweniidae</taxon>
        <taxon>Owenia</taxon>
    </lineage>
</organism>
<dbReference type="EMBL" id="CAIIXF020000001">
    <property type="protein sequence ID" value="CAH1774562.1"/>
    <property type="molecule type" value="Genomic_DNA"/>
</dbReference>
<accession>A0A8S4N1H8</accession>
<evidence type="ECO:0000313" key="1">
    <source>
        <dbReference type="EMBL" id="CAH1774562.1"/>
    </source>
</evidence>